<comment type="similarity">
    <text evidence="1 6">Belongs to the glycosyl hydrolase 32 family.</text>
</comment>
<evidence type="ECO:0000259" key="8">
    <source>
        <dbReference type="Pfam" id="PF00251"/>
    </source>
</evidence>
<feature type="domain" description="3-keto-alpha-glucoside-1,2-lyase/3-keto-2-hydroxy-glucal hydratase" evidence="9">
    <location>
        <begin position="582"/>
        <end position="713"/>
    </location>
</feature>
<dbReference type="EMBL" id="QPJD01000040">
    <property type="protein sequence ID" value="RCW40116.1"/>
    <property type="molecule type" value="Genomic_DNA"/>
</dbReference>
<dbReference type="GO" id="GO:0004575">
    <property type="term" value="F:sucrose alpha-glucosidase activity"/>
    <property type="evidence" value="ECO:0007669"/>
    <property type="project" value="TreeGrafter"/>
</dbReference>
<keyword evidence="7" id="KW-0812">Transmembrane</keyword>
<proteinExistence type="inferred from homology"/>
<feature type="transmembrane region" description="Helical" evidence="7">
    <location>
        <begin position="6"/>
        <end position="25"/>
    </location>
</feature>
<dbReference type="InterPro" id="IPR023296">
    <property type="entry name" value="Glyco_hydro_beta-prop_sf"/>
</dbReference>
<dbReference type="OrthoDB" id="9759709at2"/>
<dbReference type="FunFam" id="2.115.10.20:FF:000003">
    <property type="entry name" value="Levanbiose-producing levanase"/>
    <property type="match status" value="1"/>
</dbReference>
<dbReference type="InterPro" id="IPR013189">
    <property type="entry name" value="Glyco_hydro_32_C"/>
</dbReference>
<evidence type="ECO:0000256" key="6">
    <source>
        <dbReference type="RuleBase" id="RU362110"/>
    </source>
</evidence>
<organism evidence="11 12">
    <name type="scientific">Paenibacillus prosopidis</name>
    <dbReference type="NCBI Taxonomy" id="630520"/>
    <lineage>
        <taxon>Bacteria</taxon>
        <taxon>Bacillati</taxon>
        <taxon>Bacillota</taxon>
        <taxon>Bacilli</taxon>
        <taxon>Bacillales</taxon>
        <taxon>Paenibacillaceae</taxon>
        <taxon>Paenibacillus</taxon>
    </lineage>
</organism>
<keyword evidence="3 6" id="KW-0378">Hydrolase</keyword>
<evidence type="ECO:0000256" key="7">
    <source>
        <dbReference type="SAM" id="Phobius"/>
    </source>
</evidence>
<feature type="domain" description="Glycosyl hydrolase family 32 N-terminal" evidence="8">
    <location>
        <begin position="101"/>
        <end position="411"/>
    </location>
</feature>
<evidence type="ECO:0000313" key="12">
    <source>
        <dbReference type="Proteomes" id="UP000252415"/>
    </source>
</evidence>
<dbReference type="CDD" id="cd18622">
    <property type="entry name" value="GH32_Inu-like"/>
    <property type="match status" value="1"/>
</dbReference>
<evidence type="ECO:0000313" key="11">
    <source>
        <dbReference type="EMBL" id="RCW40116.1"/>
    </source>
</evidence>
<dbReference type="SMART" id="SM00640">
    <property type="entry name" value="Glyco_32"/>
    <property type="match status" value="1"/>
</dbReference>
<dbReference type="FunFam" id="2.60.120.560:FF:000003">
    <property type="entry name" value="Extracellular exo-inulinase inuE"/>
    <property type="match status" value="1"/>
</dbReference>
<dbReference type="SUPFAM" id="SSF75005">
    <property type="entry name" value="Arabinanase/levansucrase/invertase"/>
    <property type="match status" value="1"/>
</dbReference>
<keyword evidence="5 6" id="KW-0326">Glycosidase</keyword>
<sequence length="729" mass="81784">MCKGVIPFAVIPLYVAGLFLLPASGNSFEELLSRSGHFSILPMKGVQIVSKTIKLRTVLSIFTVLFIIVVSFLAVVLPERNQPEVKSPTSYYNEPYRPQYHFTPEANWMNDPNGMVYYEGEYHLFYQYHPFGTKWGPMHWGHAVSKDLVHWEHLPVALEPDEHGFVFSGSAVVDWNNTTGFGTDPKHPPLVAVFTQAKDKQVQSLAYSTDKGRTWKKYEGNPVMPNPPNADWRDPKVFWHEETHQWVMILAAGEKAMIYTSSDLKEWIYASEFGKPNGAPEGIWECPDLFALPVDENPNNKKWVLTVSINNGAVAGGSGMQYFIGDFDGKAFTNNNPADTTLWADYGADFYAGITWSDDPNGKDSRLWLGWMSNWQYANDTPTSTWRSAFSLVRKMGLKTLPEGIRLIQTPVTQLEQLRHPIKSLSDQAVQSNDRAISDVHGDTLEIVAEFQVDPNTTADEFGIQVRKGERNRTIVGYNRHNASLFVDRSQSGTSDFNDGFARRHEAPLTVRNNKVKMHIFVDRSSVEVFGNDGEKVITDQIFPDPSDTGVELYASNGNVKLVSLQIYELNKIWKNNPFHGNLTNWQAVSGLWVDTRDGKQGRGEKESFAMTAKSEQDFTYEADIRPSVSAIGTGGLVFRSNGDGSKGYVASLDAVSDVVRLYNSSNNETISAYRTPIKPGKSYHMKVVAAGSDIKVYINDQLAINASDNTKKCSRIGRFRCILKIKQY</sequence>
<keyword evidence="4" id="KW-0119">Carbohydrate metabolism</keyword>
<dbReference type="AlphaFoldDB" id="A0A368VM61"/>
<dbReference type="Proteomes" id="UP000252415">
    <property type="component" value="Unassembled WGS sequence"/>
</dbReference>
<dbReference type="InterPro" id="IPR010496">
    <property type="entry name" value="AL/BT2_dom"/>
</dbReference>
<evidence type="ECO:0000259" key="9">
    <source>
        <dbReference type="Pfam" id="PF06439"/>
    </source>
</evidence>
<dbReference type="GO" id="GO:0005737">
    <property type="term" value="C:cytoplasm"/>
    <property type="evidence" value="ECO:0007669"/>
    <property type="project" value="TreeGrafter"/>
</dbReference>
<evidence type="ECO:0000256" key="3">
    <source>
        <dbReference type="ARBA" id="ARBA00022801"/>
    </source>
</evidence>
<dbReference type="Pfam" id="PF08244">
    <property type="entry name" value="Glyco_hydro_32C"/>
    <property type="match status" value="1"/>
</dbReference>
<keyword evidence="7" id="KW-0472">Membrane</keyword>
<dbReference type="PANTHER" id="PTHR42800:SF1">
    <property type="entry name" value="EXOINULINASE INUD (AFU_ORTHOLOGUE AFUA_5G00480)"/>
    <property type="match status" value="1"/>
</dbReference>
<dbReference type="Pfam" id="PF00251">
    <property type="entry name" value="Glyco_hydro_32N"/>
    <property type="match status" value="1"/>
</dbReference>
<dbReference type="Pfam" id="PF06439">
    <property type="entry name" value="3keto-disac_hyd"/>
    <property type="match status" value="1"/>
</dbReference>
<comment type="caution">
    <text evidence="11">The sequence shown here is derived from an EMBL/GenBank/DDBJ whole genome shotgun (WGS) entry which is preliminary data.</text>
</comment>
<evidence type="ECO:0000259" key="10">
    <source>
        <dbReference type="Pfam" id="PF08244"/>
    </source>
</evidence>
<evidence type="ECO:0000256" key="5">
    <source>
        <dbReference type="ARBA" id="ARBA00023295"/>
    </source>
</evidence>
<keyword evidence="7" id="KW-1133">Transmembrane helix</keyword>
<evidence type="ECO:0000256" key="1">
    <source>
        <dbReference type="ARBA" id="ARBA00009902"/>
    </source>
</evidence>
<protein>
    <submittedName>
        <fullName evidence="11">Levanase</fullName>
    </submittedName>
</protein>
<accession>A0A368VM61</accession>
<feature type="domain" description="Glycosyl hydrolase family 32 C-terminal" evidence="10">
    <location>
        <begin position="415"/>
        <end position="569"/>
    </location>
</feature>
<dbReference type="GO" id="GO:0005987">
    <property type="term" value="P:sucrose catabolic process"/>
    <property type="evidence" value="ECO:0007669"/>
    <property type="project" value="TreeGrafter"/>
</dbReference>
<dbReference type="InterPro" id="IPR001362">
    <property type="entry name" value="Glyco_hydro_32"/>
</dbReference>
<reference evidence="11 12" key="1">
    <citation type="submission" date="2018-07" db="EMBL/GenBank/DDBJ databases">
        <title>Genomic Encyclopedia of Type Strains, Phase III (KMG-III): the genomes of soil and plant-associated and newly described type strains.</title>
        <authorList>
            <person name="Whitman W."/>
        </authorList>
    </citation>
    <scope>NUCLEOTIDE SEQUENCE [LARGE SCALE GENOMIC DNA]</scope>
    <source>
        <strain evidence="11 12">CECT 7506</strain>
    </source>
</reference>
<dbReference type="Gene3D" id="2.60.120.560">
    <property type="entry name" value="Exo-inulinase, domain 1"/>
    <property type="match status" value="2"/>
</dbReference>
<dbReference type="SUPFAM" id="SSF49899">
    <property type="entry name" value="Concanavalin A-like lectins/glucanases"/>
    <property type="match status" value="2"/>
</dbReference>
<dbReference type="InterPro" id="IPR013320">
    <property type="entry name" value="ConA-like_dom_sf"/>
</dbReference>
<keyword evidence="12" id="KW-1185">Reference proteome</keyword>
<name>A0A368VM61_9BACL</name>
<gene>
    <name evidence="11" type="ORF">DFP97_1407</name>
</gene>
<dbReference type="InterPro" id="IPR018053">
    <property type="entry name" value="Glyco_hydro_32_AS"/>
</dbReference>
<evidence type="ECO:0000256" key="4">
    <source>
        <dbReference type="ARBA" id="ARBA00023277"/>
    </source>
</evidence>
<dbReference type="InterPro" id="IPR013148">
    <property type="entry name" value="Glyco_hydro_32_N"/>
</dbReference>
<dbReference type="PROSITE" id="PS00609">
    <property type="entry name" value="GLYCOSYL_HYDROL_F32"/>
    <property type="match status" value="1"/>
</dbReference>
<evidence type="ECO:0000256" key="2">
    <source>
        <dbReference type="ARBA" id="ARBA00022729"/>
    </source>
</evidence>
<dbReference type="PANTHER" id="PTHR42800">
    <property type="entry name" value="EXOINULINASE INUD (AFU_ORTHOLOGUE AFUA_5G00480)"/>
    <property type="match status" value="1"/>
</dbReference>
<keyword evidence="2" id="KW-0732">Signal</keyword>
<feature type="transmembrane region" description="Helical" evidence="7">
    <location>
        <begin position="58"/>
        <end position="77"/>
    </location>
</feature>
<dbReference type="Gene3D" id="2.115.10.20">
    <property type="entry name" value="Glycosyl hydrolase domain, family 43"/>
    <property type="match status" value="1"/>
</dbReference>